<evidence type="ECO:0000313" key="1">
    <source>
        <dbReference type="EMBL" id="CAF1587913.1"/>
    </source>
</evidence>
<dbReference type="Proteomes" id="UP000681722">
    <property type="component" value="Unassembled WGS sequence"/>
</dbReference>
<accession>A0A815ZS63</accession>
<evidence type="ECO:0000313" key="3">
    <source>
        <dbReference type="Proteomes" id="UP000663829"/>
    </source>
</evidence>
<organism evidence="1 3">
    <name type="scientific">Didymodactylos carnosus</name>
    <dbReference type="NCBI Taxonomy" id="1234261"/>
    <lineage>
        <taxon>Eukaryota</taxon>
        <taxon>Metazoa</taxon>
        <taxon>Spiralia</taxon>
        <taxon>Gnathifera</taxon>
        <taxon>Rotifera</taxon>
        <taxon>Eurotatoria</taxon>
        <taxon>Bdelloidea</taxon>
        <taxon>Philodinida</taxon>
        <taxon>Philodinidae</taxon>
        <taxon>Didymodactylos</taxon>
    </lineage>
</organism>
<proteinExistence type="predicted"/>
<gene>
    <name evidence="1" type="ORF">GPM918_LOCUS41550</name>
    <name evidence="2" type="ORF">SRO942_LOCUS42624</name>
</gene>
<reference evidence="1" key="1">
    <citation type="submission" date="2021-02" db="EMBL/GenBank/DDBJ databases">
        <authorList>
            <person name="Nowell W R."/>
        </authorList>
    </citation>
    <scope>NUCLEOTIDE SEQUENCE</scope>
</reference>
<evidence type="ECO:0000313" key="2">
    <source>
        <dbReference type="EMBL" id="CAF4458618.1"/>
    </source>
</evidence>
<dbReference type="AlphaFoldDB" id="A0A815ZS63"/>
<comment type="caution">
    <text evidence="1">The sequence shown here is derived from an EMBL/GenBank/DDBJ whole genome shotgun (WGS) entry which is preliminary data.</text>
</comment>
<dbReference type="EMBL" id="CAJOBC010099113">
    <property type="protein sequence ID" value="CAF4458618.1"/>
    <property type="molecule type" value="Genomic_DNA"/>
</dbReference>
<feature type="non-terminal residue" evidence="1">
    <location>
        <position position="172"/>
    </location>
</feature>
<keyword evidence="3" id="KW-1185">Reference proteome</keyword>
<protein>
    <submittedName>
        <fullName evidence="1">Uncharacterized protein</fullName>
    </submittedName>
</protein>
<dbReference type="Proteomes" id="UP000663829">
    <property type="component" value="Unassembled WGS sequence"/>
</dbReference>
<sequence length="172" mass="19456">MVQHPSGPFFELTATEYQDAVAKFPKLNEQSDLSYTERGACASIVVGRDAYFDNSTVLYQFERMFKMLQFHSELKKCAIEFVVDNGRTHTARSYCLNGFGRGKNTRCPVKAIDYTDANGKKKTLQCYHRTGKFKKQSKGLLQIALELKVTTDSDLKLNELKALLSNHPAFAN</sequence>
<dbReference type="OrthoDB" id="10036531at2759"/>
<dbReference type="EMBL" id="CAJNOQ010033014">
    <property type="protein sequence ID" value="CAF1587913.1"/>
    <property type="molecule type" value="Genomic_DNA"/>
</dbReference>
<name>A0A815ZS63_9BILA</name>